<keyword evidence="4" id="KW-1185">Reference proteome</keyword>
<comment type="caution">
    <text evidence="3">The sequence shown here is derived from an EMBL/GenBank/DDBJ whole genome shotgun (WGS) entry which is preliminary data.</text>
</comment>
<dbReference type="EMBL" id="QZDT01000045">
    <property type="protein sequence ID" value="NBJ94645.1"/>
    <property type="molecule type" value="Genomic_DNA"/>
</dbReference>
<dbReference type="InterPro" id="IPR006103">
    <property type="entry name" value="Glyco_hydro_2_cat"/>
</dbReference>
<evidence type="ECO:0000259" key="2">
    <source>
        <dbReference type="Pfam" id="PF02836"/>
    </source>
</evidence>
<dbReference type="GO" id="GO:0005975">
    <property type="term" value="P:carbohydrate metabolic process"/>
    <property type="evidence" value="ECO:0007669"/>
    <property type="project" value="InterPro"/>
</dbReference>
<proteinExistence type="inferred from homology"/>
<evidence type="ECO:0000313" key="4">
    <source>
        <dbReference type="Proteomes" id="UP001154420"/>
    </source>
</evidence>
<gene>
    <name evidence="3" type="ORF">D5281_19210</name>
</gene>
<dbReference type="GO" id="GO:0019391">
    <property type="term" value="P:glucuronoside catabolic process"/>
    <property type="evidence" value="ECO:0007669"/>
    <property type="project" value="TreeGrafter"/>
</dbReference>
<dbReference type="Pfam" id="PF02836">
    <property type="entry name" value="Glyco_hydro_2_C"/>
    <property type="match status" value="1"/>
</dbReference>
<dbReference type="AlphaFoldDB" id="A0A9X5GUA4"/>
<dbReference type="Gene3D" id="3.20.20.80">
    <property type="entry name" value="Glycosidases"/>
    <property type="match status" value="1"/>
</dbReference>
<evidence type="ECO:0000313" key="3">
    <source>
        <dbReference type="EMBL" id="NBJ94645.1"/>
    </source>
</evidence>
<dbReference type="SUPFAM" id="SSF51445">
    <property type="entry name" value="(Trans)glycosidases"/>
    <property type="match status" value="1"/>
</dbReference>
<feature type="domain" description="Glycoside hydrolase family 2 catalytic" evidence="2">
    <location>
        <begin position="2"/>
        <end position="192"/>
    </location>
</feature>
<organism evidence="3 4">
    <name type="scientific">Parablautia muri</name>
    <dbReference type="NCBI Taxonomy" id="2320879"/>
    <lineage>
        <taxon>Bacteria</taxon>
        <taxon>Bacillati</taxon>
        <taxon>Bacillota</taxon>
        <taxon>Clostridia</taxon>
        <taxon>Lachnospirales</taxon>
        <taxon>Lachnospiraceae</taxon>
        <taxon>Parablautia</taxon>
    </lineage>
</organism>
<reference evidence="3" key="1">
    <citation type="submission" date="2018-09" db="EMBL/GenBank/DDBJ databases">
        <title>Murine metabolic-syndrome-specific gut microbial biobank.</title>
        <authorList>
            <person name="Liu C."/>
        </authorList>
    </citation>
    <scope>NUCLEOTIDE SEQUENCE</scope>
    <source>
        <strain evidence="3">D42-62</strain>
    </source>
</reference>
<dbReference type="GO" id="GO:0030246">
    <property type="term" value="F:carbohydrate binding"/>
    <property type="evidence" value="ECO:0007669"/>
    <property type="project" value="TreeGrafter"/>
</dbReference>
<protein>
    <recommendedName>
        <fullName evidence="2">Glycoside hydrolase family 2 catalytic domain-containing protein</fullName>
    </recommendedName>
</protein>
<name>A0A9X5GUA4_9FIRM</name>
<dbReference type="InterPro" id="IPR017853">
    <property type="entry name" value="GH"/>
</dbReference>
<accession>A0A9X5GUA4</accession>
<dbReference type="Proteomes" id="UP001154420">
    <property type="component" value="Unassembled WGS sequence"/>
</dbReference>
<dbReference type="RefSeq" id="WP_160561658.1">
    <property type="nucleotide sequence ID" value="NZ_QZDT01000045.1"/>
</dbReference>
<dbReference type="GO" id="GO:0004566">
    <property type="term" value="F:beta-glucuronidase activity"/>
    <property type="evidence" value="ECO:0007669"/>
    <property type="project" value="TreeGrafter"/>
</dbReference>
<dbReference type="PANTHER" id="PTHR10066:SF67">
    <property type="entry name" value="BETA-GLUCURONIDASE"/>
    <property type="match status" value="1"/>
</dbReference>
<sequence>MELMTRDFNRASVIIWSVGNENADTDERLKFMGGLADCAHREDETRLVSAACLVDSEKNEIADRLIEHLDLIGINEYCGWYTPDFEKLPQLMANSNPKKPVIITEFGADALPGHHGTITDKGSEECQVYVYERQIETLRKIDYIKGMTPWILYDFRCPRRTHYLQKYYNRKGVCSADKTYRKPAFEVLQKFYLEEK</sequence>
<dbReference type="OrthoDB" id="1007335at2"/>
<evidence type="ECO:0000256" key="1">
    <source>
        <dbReference type="ARBA" id="ARBA00007401"/>
    </source>
</evidence>
<dbReference type="PANTHER" id="PTHR10066">
    <property type="entry name" value="BETA-GLUCURONIDASE"/>
    <property type="match status" value="1"/>
</dbReference>
<comment type="similarity">
    <text evidence="1">Belongs to the glycosyl hydrolase 2 family.</text>
</comment>